<dbReference type="InterPro" id="IPR020058">
    <property type="entry name" value="Glu/Gln-tRNA-synth_Ib_cat-dom"/>
</dbReference>
<feature type="compositionally biased region" description="Polar residues" evidence="13">
    <location>
        <begin position="595"/>
        <end position="665"/>
    </location>
</feature>
<dbReference type="GO" id="GO:0006418">
    <property type="term" value="P:tRNA aminoacylation for protein translation"/>
    <property type="evidence" value="ECO:0007669"/>
    <property type="project" value="InterPro"/>
</dbReference>
<evidence type="ECO:0000256" key="3">
    <source>
        <dbReference type="ARBA" id="ARBA00022598"/>
    </source>
</evidence>
<evidence type="ECO:0000256" key="13">
    <source>
        <dbReference type="SAM" id="MobiDB-lite"/>
    </source>
</evidence>
<feature type="compositionally biased region" description="Basic and acidic residues" evidence="13">
    <location>
        <begin position="389"/>
        <end position="400"/>
    </location>
</feature>
<dbReference type="GO" id="GO:0006312">
    <property type="term" value="P:mitotic recombination"/>
    <property type="evidence" value="ECO:0007669"/>
    <property type="project" value="TreeGrafter"/>
</dbReference>
<dbReference type="InterPro" id="IPR011940">
    <property type="entry name" value="Dmc1"/>
</dbReference>
<reference evidence="16 17" key="1">
    <citation type="submission" date="2017-12" db="EMBL/GenBank/DDBJ databases">
        <authorList>
            <person name="Pombert J.-F."/>
            <person name="Haag K.L."/>
            <person name="Ebert D."/>
        </authorList>
    </citation>
    <scope>NUCLEOTIDE SEQUENCE [LARGE SCALE GENOMIC DNA]</scope>
    <source>
        <strain evidence="16">FI-OER-3-3</strain>
    </source>
</reference>
<comment type="caution">
    <text evidence="16">The sequence shown here is derived from an EMBL/GenBank/DDBJ whole genome shotgun (WGS) entry which is preliminary data.</text>
</comment>
<feature type="non-terminal residue" evidence="16">
    <location>
        <position position="665"/>
    </location>
</feature>
<evidence type="ECO:0000256" key="4">
    <source>
        <dbReference type="ARBA" id="ARBA00022741"/>
    </source>
</evidence>
<evidence type="ECO:0000256" key="7">
    <source>
        <dbReference type="ARBA" id="ARBA00023146"/>
    </source>
</evidence>
<dbReference type="Gene3D" id="3.40.50.620">
    <property type="entry name" value="HUPs"/>
    <property type="match status" value="1"/>
</dbReference>
<evidence type="ECO:0000256" key="1">
    <source>
        <dbReference type="ARBA" id="ARBA00004123"/>
    </source>
</evidence>
<dbReference type="GO" id="GO:0140664">
    <property type="term" value="F:ATP-dependent DNA damage sensor activity"/>
    <property type="evidence" value="ECO:0007669"/>
    <property type="project" value="InterPro"/>
</dbReference>
<dbReference type="PANTHER" id="PTHR22942">
    <property type="entry name" value="RECA/RAD51/RADA DNA STRAND-PAIRING FAMILY MEMBER"/>
    <property type="match status" value="1"/>
</dbReference>
<dbReference type="InterPro" id="IPR014729">
    <property type="entry name" value="Rossmann-like_a/b/a_fold"/>
</dbReference>
<dbReference type="PANTHER" id="PTHR22942:SF30">
    <property type="entry name" value="MEIOTIC RECOMBINATION PROTEIN DMC1_LIM15 HOMOLOG"/>
    <property type="match status" value="1"/>
</dbReference>
<dbReference type="Proteomes" id="UP000292362">
    <property type="component" value="Unassembled WGS sequence"/>
</dbReference>
<dbReference type="EMBL" id="PITJ01001098">
    <property type="protein sequence ID" value="TBU00144.1"/>
    <property type="molecule type" value="Genomic_DNA"/>
</dbReference>
<dbReference type="GO" id="GO:0003697">
    <property type="term" value="F:single-stranded DNA binding"/>
    <property type="evidence" value="ECO:0007669"/>
    <property type="project" value="TreeGrafter"/>
</dbReference>
<dbReference type="GO" id="GO:0003690">
    <property type="term" value="F:double-stranded DNA binding"/>
    <property type="evidence" value="ECO:0007669"/>
    <property type="project" value="TreeGrafter"/>
</dbReference>
<sequence length="665" mass="74530">MIETEQTILSEQMKDSEEETLHPIDDLSNFGIASQDILKLKQAGICTLKGLTMHTRRNLIKIKGMSETKVDKMKEAVHKFFDSSLTPTTSFMTASQFNCRREQVLKISTGSSDFDTLLNGGIQTMAITEVFGEFRTGKTQLSHTLCVTVQLLNSTYKAAFIDTEGTFRPERLKEIAIRYDLNPEQALENVIYARAHNSEHQNDLLIHLTNKFIEEPNKFKLLIVDSVISLFRTDFVGRGELGERQQKLNTFLSRLLRISEEYNLAVFITNQMMADPSATLSFVADPKKPIGGHVLAHASTTRIYLRKGRGETRVAKIYDSPDVPEAEAVYAITVGGIDNAVEYSGYGYKGIDVIEGGVSILEYCCKGWKYIDILIKRVLNISKMTNKNKTKDKPIGEKPLGDNPSNLHKHNPSNPHNPHVDSNWLSIGEVSKLNNIHHTINTPSVLSTHLSSSPALTVTRFPPEPNGYLHLGHAKAINLSFEYSLINNGVTYLRFDDTNPRNEKEEFYKSIVKDVEWLGFKPFKITYASDYFDILIDYAFKLIDKGKAYVCHLDLETMRQGRRVGYSMLEGDNDRDILEGVEGNNDILEGDIGSGNYNPVSNSSNKQQGVNNLSSKQQGVNDKASNYNPVNNSTDNYKGVNNLSSKQQGVNTNSTKQHPTNPNPN</sequence>
<evidence type="ECO:0000256" key="2">
    <source>
        <dbReference type="ARBA" id="ARBA00008897"/>
    </source>
</evidence>
<proteinExistence type="inferred from homology"/>
<accession>A0A4Q9KYS8</accession>
<dbReference type="PROSITE" id="PS50162">
    <property type="entry name" value="RECA_2"/>
    <property type="match status" value="1"/>
</dbReference>
<dbReference type="Pfam" id="PF08423">
    <property type="entry name" value="Rad51"/>
    <property type="match status" value="1"/>
</dbReference>
<dbReference type="Gene3D" id="3.40.50.300">
    <property type="entry name" value="P-loop containing nucleotide triphosphate hydrolases"/>
    <property type="match status" value="1"/>
</dbReference>
<keyword evidence="4 11" id="KW-0547">Nucleotide-binding</keyword>
<evidence type="ECO:0000259" key="15">
    <source>
        <dbReference type="PROSITE" id="PS50163"/>
    </source>
</evidence>
<feature type="domain" description="RecA family profile 1" evidence="14">
    <location>
        <begin position="103"/>
        <end position="272"/>
    </location>
</feature>
<feature type="region of interest" description="Disordered" evidence="13">
    <location>
        <begin position="387"/>
        <end position="419"/>
    </location>
</feature>
<keyword evidence="7 12" id="KW-0030">Aminoacyl-tRNA synthetase</keyword>
<keyword evidence="8" id="KW-0539">Nucleus</keyword>
<evidence type="ECO:0000256" key="6">
    <source>
        <dbReference type="ARBA" id="ARBA00023125"/>
    </source>
</evidence>
<dbReference type="InterPro" id="IPR013632">
    <property type="entry name" value="Rad51_C"/>
</dbReference>
<dbReference type="InterPro" id="IPR027417">
    <property type="entry name" value="P-loop_NTPase"/>
</dbReference>
<dbReference type="GO" id="GO:0000794">
    <property type="term" value="C:condensed nuclear chromosome"/>
    <property type="evidence" value="ECO:0007669"/>
    <property type="project" value="TreeGrafter"/>
</dbReference>
<protein>
    <submittedName>
        <fullName evidence="16">DNA repair and recombination protein Rad51</fullName>
    </submittedName>
</protein>
<dbReference type="InterPro" id="IPR010995">
    <property type="entry name" value="DNA_repair_Rad51/TF_NusA_a-hlx"/>
</dbReference>
<keyword evidence="9" id="KW-0469">Meiosis</keyword>
<dbReference type="NCBIfam" id="NF003301">
    <property type="entry name" value="PRK04301.1"/>
    <property type="match status" value="1"/>
</dbReference>
<dbReference type="VEuPathDB" id="MicrosporidiaDB:CWI37_1098p0030"/>
<dbReference type="FunFam" id="3.40.50.300:FF:000239">
    <property type="entry name" value="Meiotic recombination protein DMC1"/>
    <property type="match status" value="1"/>
</dbReference>
<evidence type="ECO:0000313" key="16">
    <source>
        <dbReference type="EMBL" id="TBU00144.1"/>
    </source>
</evidence>
<dbReference type="SUPFAM" id="SSF52540">
    <property type="entry name" value="P-loop containing nucleoside triphosphate hydrolases"/>
    <property type="match status" value="1"/>
</dbReference>
<evidence type="ECO:0000256" key="10">
    <source>
        <dbReference type="ARBA" id="ARBA00023306"/>
    </source>
</evidence>
<organism evidence="16 17">
    <name type="scientific">Hamiltosporidium tvaerminnensis</name>
    <dbReference type="NCBI Taxonomy" id="1176355"/>
    <lineage>
        <taxon>Eukaryota</taxon>
        <taxon>Fungi</taxon>
        <taxon>Fungi incertae sedis</taxon>
        <taxon>Microsporidia</taxon>
        <taxon>Dubosqiidae</taxon>
        <taxon>Hamiltosporidium</taxon>
    </lineage>
</organism>
<dbReference type="PROSITE" id="PS00178">
    <property type="entry name" value="AA_TRNA_LIGASE_I"/>
    <property type="match status" value="1"/>
</dbReference>
<keyword evidence="3 12" id="KW-0436">Ligase</keyword>
<name>A0A4Q9KYS8_9MICR</name>
<evidence type="ECO:0000256" key="5">
    <source>
        <dbReference type="ARBA" id="ARBA00022840"/>
    </source>
</evidence>
<evidence type="ECO:0000256" key="8">
    <source>
        <dbReference type="ARBA" id="ARBA00023242"/>
    </source>
</evidence>
<dbReference type="InterPro" id="IPR020588">
    <property type="entry name" value="RecA_ATP-bd"/>
</dbReference>
<dbReference type="GO" id="GO:0004812">
    <property type="term" value="F:aminoacyl-tRNA ligase activity"/>
    <property type="evidence" value="ECO:0007669"/>
    <property type="project" value="UniProtKB-KW"/>
</dbReference>
<dbReference type="SMART" id="SM00382">
    <property type="entry name" value="AAA"/>
    <property type="match status" value="1"/>
</dbReference>
<dbReference type="GO" id="GO:0000730">
    <property type="term" value="P:DNA recombinase assembly"/>
    <property type="evidence" value="ECO:0007669"/>
    <property type="project" value="TreeGrafter"/>
</dbReference>
<feature type="domain" description="RecA family profile 2" evidence="15">
    <location>
        <begin position="279"/>
        <end position="342"/>
    </location>
</feature>
<gene>
    <name evidence="16" type="ORF">CWI37_1098p0030</name>
</gene>
<dbReference type="InterPro" id="IPR020587">
    <property type="entry name" value="RecA_monomer-monomer_interface"/>
</dbReference>
<keyword evidence="5 11" id="KW-0067">ATP-binding</keyword>
<comment type="similarity">
    <text evidence="12">Belongs to the class-I aminoacyl-tRNA synthetase family.</text>
</comment>
<dbReference type="InterPro" id="IPR001412">
    <property type="entry name" value="aa-tRNA-synth_I_CS"/>
</dbReference>
<dbReference type="AlphaFoldDB" id="A0A4Q9KYS8"/>
<dbReference type="NCBIfam" id="TIGR02238">
    <property type="entry name" value="recomb_DMC1"/>
    <property type="match status" value="1"/>
</dbReference>
<dbReference type="PROSITE" id="PS50163">
    <property type="entry name" value="RECA_3"/>
    <property type="match status" value="1"/>
</dbReference>
<dbReference type="SUPFAM" id="SSF52374">
    <property type="entry name" value="Nucleotidylyl transferase"/>
    <property type="match status" value="1"/>
</dbReference>
<dbReference type="GO" id="GO:0000709">
    <property type="term" value="P:meiotic joint molecule formation"/>
    <property type="evidence" value="ECO:0007669"/>
    <property type="project" value="UniProtKB-ARBA"/>
</dbReference>
<comment type="subcellular location">
    <subcellularLocation>
        <location evidence="1">Nucleus</location>
    </subcellularLocation>
</comment>
<dbReference type="GO" id="GO:0005524">
    <property type="term" value="F:ATP binding"/>
    <property type="evidence" value="ECO:0007669"/>
    <property type="project" value="UniProtKB-KW"/>
</dbReference>
<keyword evidence="10" id="KW-0131">Cell cycle</keyword>
<evidence type="ECO:0000256" key="12">
    <source>
        <dbReference type="RuleBase" id="RU363037"/>
    </source>
</evidence>
<comment type="similarity">
    <text evidence="2">Belongs to the RecA family. DMC1 subfamily.</text>
</comment>
<keyword evidence="6" id="KW-0238">DNA-binding</keyword>
<dbReference type="Pfam" id="PF00749">
    <property type="entry name" value="tRNA-synt_1c"/>
    <property type="match status" value="1"/>
</dbReference>
<evidence type="ECO:0000313" key="17">
    <source>
        <dbReference type="Proteomes" id="UP000292362"/>
    </source>
</evidence>
<dbReference type="GO" id="GO:0042148">
    <property type="term" value="P:DNA strand invasion"/>
    <property type="evidence" value="ECO:0007669"/>
    <property type="project" value="TreeGrafter"/>
</dbReference>
<evidence type="ECO:0000256" key="11">
    <source>
        <dbReference type="RuleBase" id="RU003422"/>
    </source>
</evidence>
<evidence type="ECO:0000259" key="14">
    <source>
        <dbReference type="PROSITE" id="PS50162"/>
    </source>
</evidence>
<dbReference type="GO" id="GO:0070192">
    <property type="term" value="P:chromosome organization involved in meiotic cell cycle"/>
    <property type="evidence" value="ECO:0007669"/>
    <property type="project" value="TreeGrafter"/>
</dbReference>
<dbReference type="InterPro" id="IPR003593">
    <property type="entry name" value="AAA+_ATPase"/>
</dbReference>
<dbReference type="SUPFAM" id="SSF47794">
    <property type="entry name" value="Rad51 N-terminal domain-like"/>
    <property type="match status" value="1"/>
</dbReference>
<feature type="region of interest" description="Disordered" evidence="13">
    <location>
        <begin position="589"/>
        <end position="665"/>
    </location>
</feature>
<dbReference type="GO" id="GO:0000150">
    <property type="term" value="F:DNA strand exchange activity"/>
    <property type="evidence" value="ECO:0007669"/>
    <property type="project" value="InterPro"/>
</dbReference>
<evidence type="ECO:0000256" key="9">
    <source>
        <dbReference type="ARBA" id="ARBA00023254"/>
    </source>
</evidence>
<keyword evidence="12" id="KW-0648">Protein biosynthesis</keyword>
<dbReference type="Gene3D" id="1.10.150.20">
    <property type="entry name" value="5' to 3' exonuclease, C-terminal subdomain"/>
    <property type="match status" value="1"/>
</dbReference>